<dbReference type="OrthoDB" id="9805239at2"/>
<keyword evidence="4 6" id="KW-1133">Transmembrane helix</keyword>
<feature type="transmembrane region" description="Helical" evidence="6">
    <location>
        <begin position="242"/>
        <end position="263"/>
    </location>
</feature>
<evidence type="ECO:0000256" key="5">
    <source>
        <dbReference type="ARBA" id="ARBA00023136"/>
    </source>
</evidence>
<feature type="transmembrane region" description="Helical" evidence="6">
    <location>
        <begin position="95"/>
        <end position="114"/>
    </location>
</feature>
<dbReference type="Proteomes" id="UP000078287">
    <property type="component" value="Unassembled WGS sequence"/>
</dbReference>
<dbReference type="SUPFAM" id="SSF103481">
    <property type="entry name" value="Multidrug resistance efflux transporter EmrE"/>
    <property type="match status" value="2"/>
</dbReference>
<comment type="similarity">
    <text evidence="2">Belongs to the EamA transporter family.</text>
</comment>
<evidence type="ECO:0000256" key="2">
    <source>
        <dbReference type="ARBA" id="ARBA00007362"/>
    </source>
</evidence>
<dbReference type="Pfam" id="PF00892">
    <property type="entry name" value="EamA"/>
    <property type="match status" value="2"/>
</dbReference>
<dbReference type="PANTHER" id="PTHR32322">
    <property type="entry name" value="INNER MEMBRANE TRANSPORTER"/>
    <property type="match status" value="1"/>
</dbReference>
<dbReference type="STRING" id="1707952.A6A03_17295"/>
<keyword evidence="5 6" id="KW-0472">Membrane</keyword>
<dbReference type="PANTHER" id="PTHR32322:SF2">
    <property type="entry name" value="EAMA DOMAIN-CONTAINING PROTEIN"/>
    <property type="match status" value="1"/>
</dbReference>
<accession>A0A178M707</accession>
<evidence type="ECO:0000256" key="4">
    <source>
        <dbReference type="ARBA" id="ARBA00022989"/>
    </source>
</evidence>
<feature type="transmembrane region" description="Helical" evidence="6">
    <location>
        <begin position="275"/>
        <end position="294"/>
    </location>
</feature>
<evidence type="ECO:0000256" key="3">
    <source>
        <dbReference type="ARBA" id="ARBA00022692"/>
    </source>
</evidence>
<dbReference type="EMBL" id="LWQS01000069">
    <property type="protein sequence ID" value="OAN44306.1"/>
    <property type="molecule type" value="Genomic_DNA"/>
</dbReference>
<keyword evidence="3 6" id="KW-0812">Transmembrane</keyword>
<feature type="transmembrane region" description="Helical" evidence="6">
    <location>
        <begin position="210"/>
        <end position="230"/>
    </location>
</feature>
<evidence type="ECO:0000259" key="7">
    <source>
        <dbReference type="Pfam" id="PF00892"/>
    </source>
</evidence>
<keyword evidence="9" id="KW-1185">Reference proteome</keyword>
<gene>
    <name evidence="8" type="ORF">A6A03_17295</name>
</gene>
<feature type="transmembrane region" description="Helical" evidence="6">
    <location>
        <begin position="126"/>
        <end position="146"/>
    </location>
</feature>
<proteinExistence type="inferred from homology"/>
<comment type="subcellular location">
    <subcellularLocation>
        <location evidence="1">Membrane</location>
        <topology evidence="1">Multi-pass membrane protein</topology>
    </subcellularLocation>
</comment>
<feature type="transmembrane region" description="Helical" evidence="6">
    <location>
        <begin position="153"/>
        <end position="173"/>
    </location>
</feature>
<dbReference type="InterPro" id="IPR037185">
    <property type="entry name" value="EmrE-like"/>
</dbReference>
<feature type="transmembrane region" description="Helical" evidence="6">
    <location>
        <begin position="179"/>
        <end position="198"/>
    </location>
</feature>
<comment type="caution">
    <text evidence="8">The sequence shown here is derived from an EMBL/GenBank/DDBJ whole genome shotgun (WGS) entry which is preliminary data.</text>
</comment>
<feature type="domain" description="EamA" evidence="7">
    <location>
        <begin position="34"/>
        <end position="168"/>
    </location>
</feature>
<sequence>MCRRNPPVLVHGEGPVTTTTRVEQPVVFAGLTRTDLTMLLVVLIWGANFSIVKAALTEIPPLAFATLRFASASVLLLAFTFWREGRRALPPDRKTWWKLFWVGFVGNTLYQALFTYSLTMTTAANGSLIIATTPAWVALAAALLGIERVRGMMAAGIALAIGGVALVVAERGLSLGGNGLLGDLLMLGAALCWMIYTLGVRTLGQGLSPLAITAWTMVTGVPGMVLVSIPDWGRVPWASVSANAWLGLLYATLLALVLAYVLWNNSVRVAGSARTAIYGCAIPLVATLIAWPLLGEQPTWVQGVGGLLIVTGVLLTRRT</sequence>
<organism evidence="8 9">
    <name type="scientific">Chloroflexus islandicus</name>
    <dbReference type="NCBI Taxonomy" id="1707952"/>
    <lineage>
        <taxon>Bacteria</taxon>
        <taxon>Bacillati</taxon>
        <taxon>Chloroflexota</taxon>
        <taxon>Chloroflexia</taxon>
        <taxon>Chloroflexales</taxon>
        <taxon>Chloroflexineae</taxon>
        <taxon>Chloroflexaceae</taxon>
        <taxon>Chloroflexus</taxon>
    </lineage>
</organism>
<dbReference type="InterPro" id="IPR000620">
    <property type="entry name" value="EamA_dom"/>
</dbReference>
<dbReference type="InterPro" id="IPR050638">
    <property type="entry name" value="AA-Vitamin_Transporters"/>
</dbReference>
<feature type="transmembrane region" description="Helical" evidence="6">
    <location>
        <begin position="300"/>
        <end position="316"/>
    </location>
</feature>
<dbReference type="AlphaFoldDB" id="A0A178M707"/>
<feature type="domain" description="EamA" evidence="7">
    <location>
        <begin position="181"/>
        <end position="316"/>
    </location>
</feature>
<evidence type="ECO:0000256" key="6">
    <source>
        <dbReference type="SAM" id="Phobius"/>
    </source>
</evidence>
<name>A0A178M707_9CHLR</name>
<evidence type="ECO:0000313" key="9">
    <source>
        <dbReference type="Proteomes" id="UP000078287"/>
    </source>
</evidence>
<reference evidence="8 9" key="1">
    <citation type="submission" date="2016-04" db="EMBL/GenBank/DDBJ databases">
        <title>Chloroflexus islandicus sp. nov., a thermophilic filamentous anoxygenic phototrophic bacterium from geyser Strokkur (Iceland).</title>
        <authorList>
            <person name="Gaisin V.A."/>
            <person name="Kalashnikov A.M."/>
            <person name="Sukhacheva M.V."/>
            <person name="Grouzdev D.S."/>
            <person name="Ivanov T.M."/>
            <person name="Kuznetsov B."/>
            <person name="Gorlenko V.M."/>
        </authorList>
    </citation>
    <scope>NUCLEOTIDE SEQUENCE [LARGE SCALE GENOMIC DNA]</scope>
    <source>
        <strain evidence="9">isl-2</strain>
    </source>
</reference>
<feature type="transmembrane region" description="Helical" evidence="6">
    <location>
        <begin position="62"/>
        <end position="83"/>
    </location>
</feature>
<feature type="transmembrane region" description="Helical" evidence="6">
    <location>
        <begin position="36"/>
        <end position="56"/>
    </location>
</feature>
<evidence type="ECO:0000313" key="8">
    <source>
        <dbReference type="EMBL" id="OAN44306.1"/>
    </source>
</evidence>
<protein>
    <recommendedName>
        <fullName evidence="7">EamA domain-containing protein</fullName>
    </recommendedName>
</protein>
<dbReference type="GO" id="GO:0016020">
    <property type="term" value="C:membrane"/>
    <property type="evidence" value="ECO:0007669"/>
    <property type="project" value="UniProtKB-SubCell"/>
</dbReference>
<evidence type="ECO:0000256" key="1">
    <source>
        <dbReference type="ARBA" id="ARBA00004141"/>
    </source>
</evidence>